<reference evidence="1" key="1">
    <citation type="submission" date="2021-02" db="EMBL/GenBank/DDBJ databases">
        <authorList>
            <person name="Nowell W R."/>
        </authorList>
    </citation>
    <scope>NUCLEOTIDE SEQUENCE</scope>
</reference>
<name>A0A820KZI4_9BILA</name>
<dbReference type="AlphaFoldDB" id="A0A820KZI4"/>
<comment type="caution">
    <text evidence="1">The sequence shown here is derived from an EMBL/GenBank/DDBJ whole genome shotgun (WGS) entry which is preliminary data.</text>
</comment>
<dbReference type="Proteomes" id="UP000663823">
    <property type="component" value="Unassembled WGS sequence"/>
</dbReference>
<evidence type="ECO:0000313" key="2">
    <source>
        <dbReference type="Proteomes" id="UP000663823"/>
    </source>
</evidence>
<gene>
    <name evidence="1" type="ORF">OTI717_LOCUS43360</name>
</gene>
<proteinExistence type="predicted"/>
<accession>A0A820KZI4</accession>
<organism evidence="1 2">
    <name type="scientific">Rotaria sordida</name>
    <dbReference type="NCBI Taxonomy" id="392033"/>
    <lineage>
        <taxon>Eukaryota</taxon>
        <taxon>Metazoa</taxon>
        <taxon>Spiralia</taxon>
        <taxon>Gnathifera</taxon>
        <taxon>Rotifera</taxon>
        <taxon>Eurotatoria</taxon>
        <taxon>Bdelloidea</taxon>
        <taxon>Philodinida</taxon>
        <taxon>Philodinidae</taxon>
        <taxon>Rotaria</taxon>
    </lineage>
</organism>
<sequence length="28" mass="3142">MCPLDRAHRDLLGTSVSFVGIGQWPNRD</sequence>
<dbReference type="EMBL" id="CAJOAX010061667">
    <property type="protein sequence ID" value="CAF4344942.1"/>
    <property type="molecule type" value="Genomic_DNA"/>
</dbReference>
<protein>
    <submittedName>
        <fullName evidence="1">Uncharacterized protein</fullName>
    </submittedName>
</protein>
<feature type="non-terminal residue" evidence="1">
    <location>
        <position position="28"/>
    </location>
</feature>
<evidence type="ECO:0000313" key="1">
    <source>
        <dbReference type="EMBL" id="CAF4344942.1"/>
    </source>
</evidence>